<name>A0ABQ4TW84_9HYPH</name>
<organism evidence="1 2">
    <name type="scientific">Methylobacterium trifolii</name>
    <dbReference type="NCBI Taxonomy" id="1003092"/>
    <lineage>
        <taxon>Bacteria</taxon>
        <taxon>Pseudomonadati</taxon>
        <taxon>Pseudomonadota</taxon>
        <taxon>Alphaproteobacteria</taxon>
        <taxon>Hyphomicrobiales</taxon>
        <taxon>Methylobacteriaceae</taxon>
        <taxon>Methylobacterium</taxon>
    </lineage>
</organism>
<reference evidence="1" key="1">
    <citation type="journal article" date="2021" name="Front. Microbiol.">
        <title>Comprehensive Comparative Genomics and Phenotyping of Methylobacterium Species.</title>
        <authorList>
            <person name="Alessa O."/>
            <person name="Ogura Y."/>
            <person name="Fujitani Y."/>
            <person name="Takami H."/>
            <person name="Hayashi T."/>
            <person name="Sahin N."/>
            <person name="Tani A."/>
        </authorList>
    </citation>
    <scope>NUCLEOTIDE SEQUENCE</scope>
    <source>
        <strain evidence="1">DSM 23632</strain>
    </source>
</reference>
<protein>
    <submittedName>
        <fullName evidence="1">Uncharacterized protein</fullName>
    </submittedName>
</protein>
<comment type="caution">
    <text evidence="1">The sequence shown here is derived from an EMBL/GenBank/DDBJ whole genome shotgun (WGS) entry which is preliminary data.</text>
</comment>
<evidence type="ECO:0000313" key="1">
    <source>
        <dbReference type="EMBL" id="GJE59306.1"/>
    </source>
</evidence>
<dbReference type="Proteomes" id="UP001055057">
    <property type="component" value="Unassembled WGS sequence"/>
</dbReference>
<keyword evidence="2" id="KW-1185">Reference proteome</keyword>
<sequence length="186" mass="18918">MVEIKVVAGTCGKGRGGYEAGLFSTPDGLERSVEGLLTVEAHGDVAGARNWGGQVLDGLKGSLALASNVDLSGTALLAASALAPLSADEPRRQTLLEITFADGALLIALADTNLSALIENDREVLRRGFARAARRMAEPVAPAGSADETGLLTNATEAVQAAAGAAAASASSALGFMRRRIGFERG</sequence>
<evidence type="ECO:0000313" key="2">
    <source>
        <dbReference type="Proteomes" id="UP001055057"/>
    </source>
</evidence>
<accession>A0ABQ4TW84</accession>
<proteinExistence type="predicted"/>
<gene>
    <name evidence="1" type="ORF">MPOCJGCO_1394</name>
</gene>
<reference evidence="1" key="2">
    <citation type="submission" date="2021-08" db="EMBL/GenBank/DDBJ databases">
        <authorList>
            <person name="Tani A."/>
            <person name="Ola A."/>
            <person name="Ogura Y."/>
            <person name="Katsura K."/>
            <person name="Hayashi T."/>
        </authorList>
    </citation>
    <scope>NUCLEOTIDE SEQUENCE</scope>
    <source>
        <strain evidence="1">DSM 23632</strain>
    </source>
</reference>
<dbReference type="EMBL" id="BPRB01000073">
    <property type="protein sequence ID" value="GJE59306.1"/>
    <property type="molecule type" value="Genomic_DNA"/>
</dbReference>
<dbReference type="RefSeq" id="WP_238181889.1">
    <property type="nucleotide sequence ID" value="NZ_BPRB01000073.1"/>
</dbReference>